<dbReference type="PANTHER" id="PTHR31632:SF2">
    <property type="entry name" value="PLASMA MEMBRANE IRON PERMEASE"/>
    <property type="match status" value="1"/>
</dbReference>
<feature type="transmembrane region" description="Helical" evidence="6">
    <location>
        <begin position="70"/>
        <end position="89"/>
    </location>
</feature>
<name>A0ABN3AVS9_9MICO</name>
<feature type="transmembrane region" description="Helical" evidence="6">
    <location>
        <begin position="178"/>
        <end position="198"/>
    </location>
</feature>
<accession>A0ABN3AVS9</accession>
<evidence type="ECO:0000256" key="4">
    <source>
        <dbReference type="ARBA" id="ARBA00022989"/>
    </source>
</evidence>
<keyword evidence="5 6" id="KW-0472">Membrane</keyword>
<keyword evidence="3 6" id="KW-0812">Transmembrane</keyword>
<dbReference type="NCBIfam" id="NF041756">
    <property type="entry name" value="EfeU"/>
    <property type="match status" value="1"/>
</dbReference>
<evidence type="ECO:0000313" key="7">
    <source>
        <dbReference type="EMBL" id="GAA2175471.1"/>
    </source>
</evidence>
<feature type="transmembrane region" description="Helical" evidence="6">
    <location>
        <begin position="145"/>
        <end position="166"/>
    </location>
</feature>
<feature type="transmembrane region" description="Helical" evidence="6">
    <location>
        <begin position="101"/>
        <end position="125"/>
    </location>
</feature>
<reference evidence="7 8" key="1">
    <citation type="journal article" date="2019" name="Int. J. Syst. Evol. Microbiol.">
        <title>The Global Catalogue of Microorganisms (GCM) 10K type strain sequencing project: providing services to taxonomists for standard genome sequencing and annotation.</title>
        <authorList>
            <consortium name="The Broad Institute Genomics Platform"/>
            <consortium name="The Broad Institute Genome Sequencing Center for Infectious Disease"/>
            <person name="Wu L."/>
            <person name="Ma J."/>
        </authorList>
    </citation>
    <scope>NUCLEOTIDE SEQUENCE [LARGE SCALE GENOMIC DNA]</scope>
    <source>
        <strain evidence="7 8">JCM 16026</strain>
    </source>
</reference>
<evidence type="ECO:0000256" key="2">
    <source>
        <dbReference type="ARBA" id="ARBA00008333"/>
    </source>
</evidence>
<evidence type="ECO:0000256" key="1">
    <source>
        <dbReference type="ARBA" id="ARBA00004141"/>
    </source>
</evidence>
<proteinExistence type="inferred from homology"/>
<protein>
    <submittedName>
        <fullName evidence="7">FTR1 family protein</fullName>
    </submittedName>
</protein>
<dbReference type="PANTHER" id="PTHR31632">
    <property type="entry name" value="IRON TRANSPORTER FTH1"/>
    <property type="match status" value="1"/>
</dbReference>
<gene>
    <name evidence="7" type="ORF">GCM10009846_25510</name>
</gene>
<feature type="transmembrane region" description="Helical" evidence="6">
    <location>
        <begin position="243"/>
        <end position="262"/>
    </location>
</feature>
<evidence type="ECO:0000256" key="5">
    <source>
        <dbReference type="ARBA" id="ARBA00023136"/>
    </source>
</evidence>
<comment type="subcellular location">
    <subcellularLocation>
        <location evidence="1">Membrane</location>
        <topology evidence="1">Multi-pass membrane protein</topology>
    </subcellularLocation>
</comment>
<evidence type="ECO:0000256" key="6">
    <source>
        <dbReference type="SAM" id="Phobius"/>
    </source>
</evidence>
<dbReference type="Pfam" id="PF03239">
    <property type="entry name" value="FTR1"/>
    <property type="match status" value="1"/>
</dbReference>
<dbReference type="RefSeq" id="WP_344344250.1">
    <property type="nucleotide sequence ID" value="NZ_BAAAQT010000008.1"/>
</dbReference>
<dbReference type="InterPro" id="IPR004923">
    <property type="entry name" value="FTR1/Fip1/EfeU"/>
</dbReference>
<organism evidence="7 8">
    <name type="scientific">Agrococcus versicolor</name>
    <dbReference type="NCBI Taxonomy" id="501482"/>
    <lineage>
        <taxon>Bacteria</taxon>
        <taxon>Bacillati</taxon>
        <taxon>Actinomycetota</taxon>
        <taxon>Actinomycetes</taxon>
        <taxon>Micrococcales</taxon>
        <taxon>Microbacteriaceae</taxon>
        <taxon>Agrococcus</taxon>
    </lineage>
</organism>
<comment type="similarity">
    <text evidence="2">Belongs to the oxidase-dependent Fe transporter (OFeT) (TC 9.A.10.1) family.</text>
</comment>
<evidence type="ECO:0000256" key="3">
    <source>
        <dbReference type="ARBA" id="ARBA00022692"/>
    </source>
</evidence>
<comment type="caution">
    <text evidence="7">The sequence shown here is derived from an EMBL/GenBank/DDBJ whole genome shotgun (WGS) entry which is preliminary data.</text>
</comment>
<keyword evidence="8" id="KW-1185">Reference proteome</keyword>
<dbReference type="EMBL" id="BAAAQT010000008">
    <property type="protein sequence ID" value="GAA2175471.1"/>
    <property type="molecule type" value="Genomic_DNA"/>
</dbReference>
<keyword evidence="4 6" id="KW-1133">Transmembrane helix</keyword>
<feature type="transmembrane region" description="Helical" evidence="6">
    <location>
        <begin position="38"/>
        <end position="58"/>
    </location>
</feature>
<sequence length="285" mass="29486">MFVNFLIGLREGLEASLVVGIIVATLVRADRRDLLPRVWLGVGLAVAGTVALGALLTWGPYGLSFQGQELLGGILSIVAVVLITWMTVWMARTARGMRAEVVAKVGAALASGGLALVLVAALAVIREGVETTLFIWATVDAAGGVGQATLAATAGIAVAVVLGWLVYRGALRLHLGRFFTVTGAILVVVAAGVLAYGVGDLQEAGVLPGASSIAYSLEAILSEHGSVLGALLFGLVGYTSEPTWLQVVAWWGYVVPALVVFLRIATRRAPATPAPDLTPSTQEHA</sequence>
<evidence type="ECO:0000313" key="8">
    <source>
        <dbReference type="Proteomes" id="UP001501599"/>
    </source>
</evidence>
<dbReference type="Proteomes" id="UP001501599">
    <property type="component" value="Unassembled WGS sequence"/>
</dbReference>